<dbReference type="InterPro" id="IPR001107">
    <property type="entry name" value="Band_7"/>
</dbReference>
<comment type="caution">
    <text evidence="4">The sequence shown here is derived from an EMBL/GenBank/DDBJ whole genome shotgun (WGS) entry which is preliminary data.</text>
</comment>
<dbReference type="CDD" id="cd03402">
    <property type="entry name" value="SPFH_like_u2"/>
    <property type="match status" value="1"/>
</dbReference>
<evidence type="ECO:0000259" key="3">
    <source>
        <dbReference type="SMART" id="SM00244"/>
    </source>
</evidence>
<comment type="subcellular location">
    <subcellularLocation>
        <location evidence="1">Membrane</location>
        <topology evidence="1">Single-pass membrane protein</topology>
    </subcellularLocation>
</comment>
<dbReference type="SMART" id="SM00244">
    <property type="entry name" value="PHB"/>
    <property type="match status" value="1"/>
</dbReference>
<dbReference type="Pfam" id="PF01145">
    <property type="entry name" value="Band_7"/>
    <property type="match status" value="1"/>
</dbReference>
<keyword evidence="2" id="KW-1133">Transmembrane helix</keyword>
<dbReference type="Gene3D" id="3.30.479.30">
    <property type="entry name" value="Band 7 domain"/>
    <property type="match status" value="1"/>
</dbReference>
<evidence type="ECO:0000313" key="5">
    <source>
        <dbReference type="Proteomes" id="UP000648257"/>
    </source>
</evidence>
<dbReference type="PANTHER" id="PTHR43446:SF1">
    <property type="entry name" value="BAND 7 DOMAIN-CONTAINING PROTEIN"/>
    <property type="match status" value="1"/>
</dbReference>
<dbReference type="PANTHER" id="PTHR43446">
    <property type="entry name" value="MEMBRANE PROTEIN-RELATED"/>
    <property type="match status" value="1"/>
</dbReference>
<feature type="domain" description="Band 7" evidence="3">
    <location>
        <begin position="47"/>
        <end position="214"/>
    </location>
</feature>
<dbReference type="Proteomes" id="UP000648257">
    <property type="component" value="Unassembled WGS sequence"/>
</dbReference>
<protein>
    <submittedName>
        <fullName evidence="4">SPFH domain-containing protein</fullName>
    </submittedName>
</protein>
<evidence type="ECO:0000256" key="1">
    <source>
        <dbReference type="ARBA" id="ARBA00004167"/>
    </source>
</evidence>
<dbReference type="InterPro" id="IPR036013">
    <property type="entry name" value="Band_7/SPFH_dom_sf"/>
</dbReference>
<feature type="transmembrane region" description="Helical" evidence="2">
    <location>
        <begin position="5"/>
        <end position="22"/>
    </location>
</feature>
<evidence type="ECO:0000313" key="4">
    <source>
        <dbReference type="EMBL" id="MBC3809305.1"/>
    </source>
</evidence>
<evidence type="ECO:0000256" key="2">
    <source>
        <dbReference type="SAM" id="Phobius"/>
    </source>
</evidence>
<keyword evidence="2" id="KW-0472">Membrane</keyword>
<keyword evidence="2" id="KW-0812">Transmembrane</keyword>
<reference evidence="4 5" key="1">
    <citation type="submission" date="2020-08" db="EMBL/GenBank/DDBJ databases">
        <title>Novel species isolated from subtropical streams in China.</title>
        <authorList>
            <person name="Lu H."/>
        </authorList>
    </citation>
    <scope>NUCLEOTIDE SEQUENCE [LARGE SCALE GENOMIC DNA]</scope>
    <source>
        <strain evidence="4 5">KACC 16656</strain>
    </source>
</reference>
<organism evidence="4 5">
    <name type="scientific">Undibacterium seohonense</name>
    <dbReference type="NCBI Taxonomy" id="1344950"/>
    <lineage>
        <taxon>Bacteria</taxon>
        <taxon>Pseudomonadati</taxon>
        <taxon>Pseudomonadota</taxon>
        <taxon>Betaproteobacteria</taxon>
        <taxon>Burkholderiales</taxon>
        <taxon>Oxalobacteraceae</taxon>
        <taxon>Undibacterium</taxon>
    </lineage>
</organism>
<gene>
    <name evidence="4" type="ORF">H8K52_18350</name>
</gene>
<keyword evidence="5" id="KW-1185">Reference proteome</keyword>
<feature type="transmembrane region" description="Helical" evidence="2">
    <location>
        <begin position="28"/>
        <end position="52"/>
    </location>
</feature>
<proteinExistence type="predicted"/>
<name>A0ABR6X9R4_9BURK</name>
<dbReference type="SUPFAM" id="SSF117892">
    <property type="entry name" value="Band 7/SPFH domain"/>
    <property type="match status" value="1"/>
</dbReference>
<accession>A0ABR6X9R4</accession>
<sequence>MDGYLMLGCGVLLHVAGIYLLLTVSAPQILGVLAILLLNVVGTMIFAGLYMLQPNEAALLSLFGQYKGTDRSEGLRWANFLYTKRKLSLRARTLNTPPLKVNDKRGNPVEIGAAIVWRVEETALAVFNVDDFERFVHVQAEAALRHLAAQYAYDDGEDLAAGETTLRAGMDVVANAMRQELHNRFVAAGIDVEDAKLTHLAYAQEIAQVMLRRQQAEAIISARKKIVHGAVTMVEEALLGLSARKIVELDDERKAAMVSNLLVVLCSDKETQPVINTGTLYN</sequence>
<dbReference type="EMBL" id="JACOFW010000030">
    <property type="protein sequence ID" value="MBC3809305.1"/>
    <property type="molecule type" value="Genomic_DNA"/>
</dbReference>